<keyword evidence="2" id="KW-1185">Reference proteome</keyword>
<dbReference type="Proteomes" id="UP001281761">
    <property type="component" value="Unassembled WGS sequence"/>
</dbReference>
<accession>A0ABQ9X369</accession>
<dbReference type="EMBL" id="JARBJD010000234">
    <property type="protein sequence ID" value="KAK2946204.1"/>
    <property type="molecule type" value="Genomic_DNA"/>
</dbReference>
<sequence>MYSRLPTLRIANSPNASAFSAFLIGLSEQSPYLPLATQFVLSSSFALTFTDTLLFVEDDHVLIQLQTCLPSRTSWAEDAPAVQKRGKQILAKLDEEGLSDAFERHIRFTSPVYSFPGDAITFDT</sequence>
<evidence type="ECO:0000313" key="1">
    <source>
        <dbReference type="EMBL" id="KAK2946204.1"/>
    </source>
</evidence>
<protein>
    <submittedName>
        <fullName evidence="1">Uncharacterized protein</fullName>
    </submittedName>
</protein>
<proteinExistence type="predicted"/>
<name>A0ABQ9X369_9EUKA</name>
<evidence type="ECO:0000313" key="2">
    <source>
        <dbReference type="Proteomes" id="UP001281761"/>
    </source>
</evidence>
<gene>
    <name evidence="1" type="ORF">BLNAU_18880</name>
</gene>
<comment type="caution">
    <text evidence="1">The sequence shown here is derived from an EMBL/GenBank/DDBJ whole genome shotgun (WGS) entry which is preliminary data.</text>
</comment>
<reference evidence="1 2" key="1">
    <citation type="journal article" date="2022" name="bioRxiv">
        <title>Genomics of Preaxostyla Flagellates Illuminates Evolutionary Transitions and the Path Towards Mitochondrial Loss.</title>
        <authorList>
            <person name="Novak L.V.F."/>
            <person name="Treitli S.C."/>
            <person name="Pyrih J."/>
            <person name="Halakuc P."/>
            <person name="Pipaliya S.V."/>
            <person name="Vacek V."/>
            <person name="Brzon O."/>
            <person name="Soukal P."/>
            <person name="Eme L."/>
            <person name="Dacks J.B."/>
            <person name="Karnkowska A."/>
            <person name="Elias M."/>
            <person name="Hampl V."/>
        </authorList>
    </citation>
    <scope>NUCLEOTIDE SEQUENCE [LARGE SCALE GENOMIC DNA]</scope>
    <source>
        <strain evidence="1">NAU3</strain>
        <tissue evidence="1">Gut</tissue>
    </source>
</reference>
<organism evidence="1 2">
    <name type="scientific">Blattamonas nauphoetae</name>
    <dbReference type="NCBI Taxonomy" id="2049346"/>
    <lineage>
        <taxon>Eukaryota</taxon>
        <taxon>Metamonada</taxon>
        <taxon>Preaxostyla</taxon>
        <taxon>Oxymonadida</taxon>
        <taxon>Blattamonas</taxon>
    </lineage>
</organism>